<sequence length="552" mass="58750">MSTLPQDLANLIYSLLTQDLSTLQRQRAPTCCISNFTTFTSQFLALLGSTDPVDADALITSLQTQHIPHDNLERILKQVVAGSILVVGGYDARVRGVLRRVLGIVLVAEGEKGRSMVLQVVERGVGEGVGKELNAKEEEQPKDATEDVKKWMRLGLYTVAGGMAVAMTGGLAAPYLATGLGSLFASVGLTGATAAGLVGALGTASGGMIAGAVVGASGGLAAYKLAHPTLTEFYFRPVTPHPPSVPSLHLIIPISGHPGTISETVEPWETLSIYAAFSEIHCLIYESGAMGTLSKALEELDTAGVDMHGDSPTLPSMSAIHLSLVTDSPWTSALHLSKEAGLLLANQILVPALHGHHPVTLIGYTTGAYTIFHCLSELARRGRVESNVYGIIDSVYLLGAPIDIHDPMWPELRHVVHGRFVNAYCGGDWALRFLCRTANVAGLLPVEIPSLIDDDDNDITHMDSGIENVDISHCITTFLDFPTNMVEVLEAIGFERGKSRVQTGEVLFAFGEDGEGLDNNVSTLSPNKAAELVEEEEDVGWKGRGIAFGRAV</sequence>
<proteinExistence type="predicted"/>
<feature type="transmembrane region" description="Helical" evidence="5">
    <location>
        <begin position="208"/>
        <end position="226"/>
    </location>
</feature>
<keyword evidence="2 5" id="KW-0812">Transmembrane</keyword>
<evidence type="ECO:0000256" key="2">
    <source>
        <dbReference type="ARBA" id="ARBA00022692"/>
    </source>
</evidence>
<reference evidence="6 7" key="1">
    <citation type="submission" date="2009-08" db="EMBL/GenBank/DDBJ databases">
        <title>The Genome Sequence of Spizellomyces punctatus strain DAOM BR117.</title>
        <authorList>
            <consortium name="The Broad Institute Genome Sequencing Platform"/>
            <person name="Russ C."/>
            <person name="Cuomo C."/>
            <person name="Shea T."/>
            <person name="Young S.K."/>
            <person name="Zeng Q."/>
            <person name="Koehrsen M."/>
            <person name="Haas B."/>
            <person name="Borodovsky M."/>
            <person name="Guigo R."/>
            <person name="Alvarado L."/>
            <person name="Berlin A."/>
            <person name="Bochicchio J."/>
            <person name="Borenstein D."/>
            <person name="Chapman S."/>
            <person name="Chen Z."/>
            <person name="Engels R."/>
            <person name="Freedman E."/>
            <person name="Gellesch M."/>
            <person name="Goldberg J."/>
            <person name="Griggs A."/>
            <person name="Gujja S."/>
            <person name="Heiman D."/>
            <person name="Hepburn T."/>
            <person name="Howarth C."/>
            <person name="Jen D."/>
            <person name="Larson L."/>
            <person name="Lewis B."/>
            <person name="Mehta T."/>
            <person name="Park D."/>
            <person name="Pearson M."/>
            <person name="Roberts A."/>
            <person name="Saif S."/>
            <person name="Shenoy N."/>
            <person name="Sisk P."/>
            <person name="Stolte C."/>
            <person name="Sykes S."/>
            <person name="Thomson T."/>
            <person name="Walk T."/>
            <person name="White J."/>
            <person name="Yandava C."/>
            <person name="Burger G."/>
            <person name="Gray M.W."/>
            <person name="Holland P.W.H."/>
            <person name="King N."/>
            <person name="Lang F.B.F."/>
            <person name="Roger A.J."/>
            <person name="Ruiz-Trillo I."/>
            <person name="Lander E."/>
            <person name="Nusbaum C."/>
        </authorList>
    </citation>
    <scope>NUCLEOTIDE SEQUENCE [LARGE SCALE GENOMIC DNA]</scope>
    <source>
        <strain evidence="6 7">DAOM BR117</strain>
    </source>
</reference>
<evidence type="ECO:0000256" key="1">
    <source>
        <dbReference type="ARBA" id="ARBA00004141"/>
    </source>
</evidence>
<dbReference type="GO" id="GO:0016020">
    <property type="term" value="C:membrane"/>
    <property type="evidence" value="ECO:0007669"/>
    <property type="project" value="UniProtKB-SubCell"/>
</dbReference>
<dbReference type="PANTHER" id="PTHR17920">
    <property type="entry name" value="TRANSMEMBRANE AND COILED-COIL DOMAIN-CONTAINING PROTEIN 4 TMCO4"/>
    <property type="match status" value="1"/>
</dbReference>
<dbReference type="eggNOG" id="KOG2385">
    <property type="taxonomic scope" value="Eukaryota"/>
</dbReference>
<accession>A0A0L0H7T1</accession>
<feature type="transmembrane region" description="Helical" evidence="5">
    <location>
        <begin position="154"/>
        <end position="177"/>
    </location>
</feature>
<evidence type="ECO:0000256" key="5">
    <source>
        <dbReference type="SAM" id="Phobius"/>
    </source>
</evidence>
<dbReference type="Pfam" id="PF05277">
    <property type="entry name" value="DUF726"/>
    <property type="match status" value="1"/>
</dbReference>
<evidence type="ECO:0000256" key="3">
    <source>
        <dbReference type="ARBA" id="ARBA00022989"/>
    </source>
</evidence>
<evidence type="ECO:0008006" key="8">
    <source>
        <dbReference type="Google" id="ProtNLM"/>
    </source>
</evidence>
<protein>
    <recommendedName>
        <fullName evidence="8">DUF726 domain-containing protein</fullName>
    </recommendedName>
</protein>
<keyword evidence="3 5" id="KW-1133">Transmembrane helix</keyword>
<keyword evidence="4 5" id="KW-0472">Membrane</keyword>
<dbReference type="OrthoDB" id="277931at2759"/>
<evidence type="ECO:0000313" key="6">
    <source>
        <dbReference type="EMBL" id="KNC97570.1"/>
    </source>
</evidence>
<feature type="transmembrane region" description="Helical" evidence="5">
    <location>
        <begin position="183"/>
        <end position="201"/>
    </location>
</feature>
<dbReference type="OMA" id="WLSREQY"/>
<dbReference type="GeneID" id="27690291"/>
<dbReference type="InParanoid" id="A0A0L0H7T1"/>
<keyword evidence="7" id="KW-1185">Reference proteome</keyword>
<organism evidence="6 7">
    <name type="scientific">Spizellomyces punctatus (strain DAOM BR117)</name>
    <dbReference type="NCBI Taxonomy" id="645134"/>
    <lineage>
        <taxon>Eukaryota</taxon>
        <taxon>Fungi</taxon>
        <taxon>Fungi incertae sedis</taxon>
        <taxon>Chytridiomycota</taxon>
        <taxon>Chytridiomycota incertae sedis</taxon>
        <taxon>Chytridiomycetes</taxon>
        <taxon>Spizellomycetales</taxon>
        <taxon>Spizellomycetaceae</taxon>
        <taxon>Spizellomyces</taxon>
    </lineage>
</organism>
<dbReference type="AlphaFoldDB" id="A0A0L0H7T1"/>
<gene>
    <name evidence="6" type="ORF">SPPG_07043</name>
</gene>
<dbReference type="Proteomes" id="UP000053201">
    <property type="component" value="Unassembled WGS sequence"/>
</dbReference>
<dbReference type="RefSeq" id="XP_016605610.1">
    <property type="nucleotide sequence ID" value="XM_016755219.1"/>
</dbReference>
<dbReference type="InterPro" id="IPR007941">
    <property type="entry name" value="DUF726"/>
</dbReference>
<dbReference type="PANTHER" id="PTHR17920:SF3">
    <property type="entry name" value="TRANSMEMBRANE AND COILED-COIL DOMAIN-CONTAINING PROTEIN 4"/>
    <property type="match status" value="1"/>
</dbReference>
<dbReference type="VEuPathDB" id="FungiDB:SPPG_07043"/>
<evidence type="ECO:0000256" key="4">
    <source>
        <dbReference type="ARBA" id="ARBA00023136"/>
    </source>
</evidence>
<dbReference type="EMBL" id="KQ257463">
    <property type="protein sequence ID" value="KNC97570.1"/>
    <property type="molecule type" value="Genomic_DNA"/>
</dbReference>
<comment type="subcellular location">
    <subcellularLocation>
        <location evidence="1">Membrane</location>
        <topology evidence="1">Multi-pass membrane protein</topology>
    </subcellularLocation>
</comment>
<evidence type="ECO:0000313" key="7">
    <source>
        <dbReference type="Proteomes" id="UP000053201"/>
    </source>
</evidence>
<name>A0A0L0H7T1_SPIPD</name>